<name>A0ACC0PTJ5_RHOML</name>
<dbReference type="Proteomes" id="UP001062846">
    <property type="component" value="Chromosome 2"/>
</dbReference>
<protein>
    <submittedName>
        <fullName evidence="1">Uncharacterized protein</fullName>
    </submittedName>
</protein>
<keyword evidence="2" id="KW-1185">Reference proteome</keyword>
<proteinExistence type="predicted"/>
<evidence type="ECO:0000313" key="1">
    <source>
        <dbReference type="EMBL" id="KAI8568471.1"/>
    </source>
</evidence>
<accession>A0ACC0PTJ5</accession>
<evidence type="ECO:0000313" key="2">
    <source>
        <dbReference type="Proteomes" id="UP001062846"/>
    </source>
</evidence>
<comment type="caution">
    <text evidence="1">The sequence shown here is derived from an EMBL/GenBank/DDBJ whole genome shotgun (WGS) entry which is preliminary data.</text>
</comment>
<sequence>MGYKDGVRTACGVLQLKADMNLTKSIPAPVTPELILPYSEEECAPLPLKEFLESEEDIDDLTDADADGGDGSGGKKTGESGDGSGGRKFGDAEEKIAEDAEQEPMNVDKNTEAKAEVFANVAVEDTTLV</sequence>
<organism evidence="1 2">
    <name type="scientific">Rhododendron molle</name>
    <name type="common">Chinese azalea</name>
    <name type="synonym">Azalea mollis</name>
    <dbReference type="NCBI Taxonomy" id="49168"/>
    <lineage>
        <taxon>Eukaryota</taxon>
        <taxon>Viridiplantae</taxon>
        <taxon>Streptophyta</taxon>
        <taxon>Embryophyta</taxon>
        <taxon>Tracheophyta</taxon>
        <taxon>Spermatophyta</taxon>
        <taxon>Magnoliopsida</taxon>
        <taxon>eudicotyledons</taxon>
        <taxon>Gunneridae</taxon>
        <taxon>Pentapetalae</taxon>
        <taxon>asterids</taxon>
        <taxon>Ericales</taxon>
        <taxon>Ericaceae</taxon>
        <taxon>Ericoideae</taxon>
        <taxon>Rhodoreae</taxon>
        <taxon>Rhododendron</taxon>
    </lineage>
</organism>
<dbReference type="EMBL" id="CM046389">
    <property type="protein sequence ID" value="KAI8568471.1"/>
    <property type="molecule type" value="Genomic_DNA"/>
</dbReference>
<gene>
    <name evidence="1" type="ORF">RHMOL_Rhmol02G0202400</name>
</gene>
<reference evidence="1" key="1">
    <citation type="submission" date="2022-02" db="EMBL/GenBank/DDBJ databases">
        <title>Plant Genome Project.</title>
        <authorList>
            <person name="Zhang R.-G."/>
        </authorList>
    </citation>
    <scope>NUCLEOTIDE SEQUENCE</scope>
    <source>
        <strain evidence="1">AT1</strain>
    </source>
</reference>